<dbReference type="EMBL" id="MFDD01000003">
    <property type="protein sequence ID" value="OGE40955.1"/>
    <property type="molecule type" value="Genomic_DNA"/>
</dbReference>
<accession>A0A1F5KJG9</accession>
<sequence length="244" mass="25893">MDMKPVIHKSAAVIFFFLCLFVYTKLAGPIPFVVNSTNKADGFQVAGEGKALITPDKGHLTLGVQVVGATAQSVKDQMNVMINKVTEAVFALGISDKDVKTDNYSINPTYDYSAGSSPKITGYSSSTNLAVTVLDIAKVNSIIDAATKAGANQIGGVRFDNKDTTEAETEARQKAVTAAKAKAEQAAKAVGFKLGKVINYTENNTGMPGYRSMLIDKAASPDSTQVQPGSNEIVINVTLTYEVR</sequence>
<dbReference type="Pfam" id="PF04402">
    <property type="entry name" value="SIMPL"/>
    <property type="match status" value="1"/>
</dbReference>
<dbReference type="AlphaFoldDB" id="A0A1F5KJG9"/>
<evidence type="ECO:0000313" key="1">
    <source>
        <dbReference type="EMBL" id="OGE40955.1"/>
    </source>
</evidence>
<reference evidence="1 2" key="1">
    <citation type="journal article" date="2016" name="Nat. Commun.">
        <title>Thousands of microbial genomes shed light on interconnected biogeochemical processes in an aquifer system.</title>
        <authorList>
            <person name="Anantharaman K."/>
            <person name="Brown C.T."/>
            <person name="Hug L.A."/>
            <person name="Sharon I."/>
            <person name="Castelle C.J."/>
            <person name="Probst A.J."/>
            <person name="Thomas B.C."/>
            <person name="Singh A."/>
            <person name="Wilkins M.J."/>
            <person name="Karaoz U."/>
            <person name="Brodie E.L."/>
            <person name="Williams K.H."/>
            <person name="Hubbard S.S."/>
            <person name="Banfield J.F."/>
        </authorList>
    </citation>
    <scope>NUCLEOTIDE SEQUENCE [LARGE SCALE GENOMIC DNA]</scope>
</reference>
<evidence type="ECO:0000313" key="2">
    <source>
        <dbReference type="Proteomes" id="UP000177328"/>
    </source>
</evidence>
<dbReference type="Proteomes" id="UP000177328">
    <property type="component" value="Unassembled WGS sequence"/>
</dbReference>
<dbReference type="InterPro" id="IPR007497">
    <property type="entry name" value="SIMPL/DUF541"/>
</dbReference>
<evidence type="ECO:0008006" key="3">
    <source>
        <dbReference type="Google" id="ProtNLM"/>
    </source>
</evidence>
<dbReference type="Gene3D" id="3.30.70.2970">
    <property type="entry name" value="Protein of unknown function (DUF541), domain 2"/>
    <property type="match status" value="1"/>
</dbReference>
<dbReference type="PANTHER" id="PTHR34387">
    <property type="entry name" value="SLR1258 PROTEIN"/>
    <property type="match status" value="1"/>
</dbReference>
<name>A0A1F5KJG9_9BACT</name>
<dbReference type="PANTHER" id="PTHR34387:SF2">
    <property type="entry name" value="SLR1258 PROTEIN"/>
    <property type="match status" value="1"/>
</dbReference>
<comment type="caution">
    <text evidence="1">The sequence shown here is derived from an EMBL/GenBank/DDBJ whole genome shotgun (WGS) entry which is preliminary data.</text>
</comment>
<proteinExistence type="predicted"/>
<dbReference type="InterPro" id="IPR052022">
    <property type="entry name" value="26kDa_periplasmic_antigen"/>
</dbReference>
<gene>
    <name evidence="1" type="ORF">A3D25_02865</name>
</gene>
<dbReference type="Gene3D" id="3.30.110.170">
    <property type="entry name" value="Protein of unknown function (DUF541), domain 1"/>
    <property type="match status" value="1"/>
</dbReference>
<protein>
    <recommendedName>
        <fullName evidence="3">SIMPL domain-containing protein</fullName>
    </recommendedName>
</protein>
<organism evidence="1 2">
    <name type="scientific">Candidatus Daviesbacteria bacterium RIFCSPHIGHO2_02_FULL_43_12</name>
    <dbReference type="NCBI Taxonomy" id="1797776"/>
    <lineage>
        <taxon>Bacteria</taxon>
        <taxon>Candidatus Daviesiibacteriota</taxon>
    </lineage>
</organism>
<dbReference type="GO" id="GO:0006974">
    <property type="term" value="P:DNA damage response"/>
    <property type="evidence" value="ECO:0007669"/>
    <property type="project" value="TreeGrafter"/>
</dbReference>